<sequence length="210" mass="24109">MDAAHPQGFTAQTTQTTRQQLRQQARLKRQALTPQQQEQASKAVLSRFCQLREVRQSQHVALYLNNDGELDTEPLIEWLWHQNKNVYLPVLHPFSKGHLLFLHYRPETKMHCNRYGIAEPVLDVRLVKPVHELDLICTPLVAFDEQGQRLGMGGGYYDRTLSQWHHTGTGPRPLGLAHDCQQVRHLPSEAWDVPLPAIITPSAHHRWSSS</sequence>
<dbReference type="RefSeq" id="WP_046222261.1">
    <property type="nucleotide sequence ID" value="NZ_JWYV01000023.1"/>
</dbReference>
<keyword evidence="5" id="KW-0460">Magnesium</keyword>
<dbReference type="EC" id="6.3.3.2" evidence="5"/>
<reference evidence="6 7" key="1">
    <citation type="submission" date="2014-12" db="EMBL/GenBank/DDBJ databases">
        <title>Mercury Reductase activity and rhizosphere competence traits in the genome of root associated Photobacterium halotolerans MELD1.</title>
        <authorList>
            <person name="Mathew D.C."/>
            <person name="Huang C.-C."/>
        </authorList>
    </citation>
    <scope>NUCLEOTIDE SEQUENCE [LARGE SCALE GENOMIC DNA]</scope>
    <source>
        <strain evidence="6 7">MELD1</strain>
    </source>
</reference>
<comment type="cofactor">
    <cofactor evidence="5">
        <name>Mg(2+)</name>
        <dbReference type="ChEBI" id="CHEBI:18420"/>
    </cofactor>
</comment>
<dbReference type="PANTHER" id="PTHR23407:SF1">
    <property type="entry name" value="5-FORMYLTETRAHYDROFOLATE CYCLO-LIGASE"/>
    <property type="match status" value="1"/>
</dbReference>
<evidence type="ECO:0000256" key="5">
    <source>
        <dbReference type="RuleBase" id="RU361279"/>
    </source>
</evidence>
<dbReference type="GO" id="GO:0009396">
    <property type="term" value="P:folic acid-containing compound biosynthetic process"/>
    <property type="evidence" value="ECO:0007669"/>
    <property type="project" value="TreeGrafter"/>
</dbReference>
<dbReference type="InterPro" id="IPR037171">
    <property type="entry name" value="NagB/RpiA_transferase-like"/>
</dbReference>
<dbReference type="NCBIfam" id="TIGR02727">
    <property type="entry name" value="MTHFS_bact"/>
    <property type="match status" value="1"/>
</dbReference>
<dbReference type="GO" id="GO:0030272">
    <property type="term" value="F:5-formyltetrahydrofolate cyclo-ligase activity"/>
    <property type="evidence" value="ECO:0007669"/>
    <property type="project" value="UniProtKB-EC"/>
</dbReference>
<accession>A0A0F5V807</accession>
<dbReference type="EMBL" id="JWYV01000023">
    <property type="protein sequence ID" value="KKC98217.1"/>
    <property type="molecule type" value="Genomic_DNA"/>
</dbReference>
<proteinExistence type="inferred from homology"/>
<name>A0A0F5V807_9GAMM</name>
<feature type="binding site" evidence="4">
    <location>
        <begin position="149"/>
        <end position="157"/>
    </location>
    <ligand>
        <name>ATP</name>
        <dbReference type="ChEBI" id="CHEBI:30616"/>
    </ligand>
</feature>
<keyword evidence="2 4" id="KW-0547">Nucleotide-binding</keyword>
<evidence type="ECO:0000313" key="6">
    <source>
        <dbReference type="EMBL" id="KKC98217.1"/>
    </source>
</evidence>
<evidence type="ECO:0000256" key="1">
    <source>
        <dbReference type="ARBA" id="ARBA00010638"/>
    </source>
</evidence>
<dbReference type="Gene3D" id="3.40.50.10420">
    <property type="entry name" value="NagB/RpiA/CoA transferase-like"/>
    <property type="match status" value="1"/>
</dbReference>
<feature type="binding site" evidence="4">
    <location>
        <begin position="18"/>
        <end position="22"/>
    </location>
    <ligand>
        <name>ATP</name>
        <dbReference type="ChEBI" id="CHEBI:30616"/>
    </ligand>
</feature>
<dbReference type="GO" id="GO:0035999">
    <property type="term" value="P:tetrahydrofolate interconversion"/>
    <property type="evidence" value="ECO:0007669"/>
    <property type="project" value="TreeGrafter"/>
</dbReference>
<protein>
    <recommendedName>
        <fullName evidence="5">5-formyltetrahydrofolate cyclo-ligase</fullName>
        <ecNumber evidence="5">6.3.3.2</ecNumber>
    </recommendedName>
</protein>
<dbReference type="SUPFAM" id="SSF100950">
    <property type="entry name" value="NagB/RpiA/CoA transferase-like"/>
    <property type="match status" value="1"/>
</dbReference>
<dbReference type="Proteomes" id="UP000033633">
    <property type="component" value="Unassembled WGS sequence"/>
</dbReference>
<feature type="binding site" evidence="4">
    <location>
        <position position="64"/>
    </location>
    <ligand>
        <name>substrate</name>
    </ligand>
</feature>
<evidence type="ECO:0000256" key="3">
    <source>
        <dbReference type="ARBA" id="ARBA00022840"/>
    </source>
</evidence>
<evidence type="ECO:0000313" key="7">
    <source>
        <dbReference type="Proteomes" id="UP000033633"/>
    </source>
</evidence>
<comment type="caution">
    <text evidence="6">The sequence shown here is derived from an EMBL/GenBank/DDBJ whole genome shotgun (WGS) entry which is preliminary data.</text>
</comment>
<keyword evidence="5" id="KW-0479">Metal-binding</keyword>
<dbReference type="Pfam" id="PF01812">
    <property type="entry name" value="5-FTHF_cyc-lig"/>
    <property type="match status" value="1"/>
</dbReference>
<evidence type="ECO:0000256" key="4">
    <source>
        <dbReference type="PIRSR" id="PIRSR006806-1"/>
    </source>
</evidence>
<dbReference type="PANTHER" id="PTHR23407">
    <property type="entry name" value="ATPASE INHIBITOR/5-FORMYLTETRAHYDROFOLATE CYCLO-LIGASE"/>
    <property type="match status" value="1"/>
</dbReference>
<dbReference type="GO" id="GO:0046872">
    <property type="term" value="F:metal ion binding"/>
    <property type="evidence" value="ECO:0007669"/>
    <property type="project" value="UniProtKB-KW"/>
</dbReference>
<keyword evidence="3 4" id="KW-0067">ATP-binding</keyword>
<gene>
    <name evidence="6" type="ORF">KY46_19455</name>
</gene>
<dbReference type="PATRIC" id="fig|265726.11.peg.2692"/>
<dbReference type="GO" id="GO:0005524">
    <property type="term" value="F:ATP binding"/>
    <property type="evidence" value="ECO:0007669"/>
    <property type="project" value="UniProtKB-KW"/>
</dbReference>
<comment type="catalytic activity">
    <reaction evidence="5">
        <text>(6S)-5-formyl-5,6,7,8-tetrahydrofolate + ATP = (6R)-5,10-methenyltetrahydrofolate + ADP + phosphate</text>
        <dbReference type="Rhea" id="RHEA:10488"/>
        <dbReference type="ChEBI" id="CHEBI:30616"/>
        <dbReference type="ChEBI" id="CHEBI:43474"/>
        <dbReference type="ChEBI" id="CHEBI:57455"/>
        <dbReference type="ChEBI" id="CHEBI:57457"/>
        <dbReference type="ChEBI" id="CHEBI:456216"/>
        <dbReference type="EC" id="6.3.3.2"/>
    </reaction>
</comment>
<dbReference type="PIRSF" id="PIRSF006806">
    <property type="entry name" value="FTHF_cligase"/>
    <property type="match status" value="1"/>
</dbReference>
<dbReference type="STRING" id="265726.KY46_19455"/>
<dbReference type="InterPro" id="IPR024185">
    <property type="entry name" value="FTHF_cligase-like_sf"/>
</dbReference>
<dbReference type="OrthoDB" id="9801938at2"/>
<comment type="similarity">
    <text evidence="1 5">Belongs to the 5-formyltetrahydrofolate cyclo-ligase family.</text>
</comment>
<organism evidence="6 7">
    <name type="scientific">Photobacterium halotolerans</name>
    <dbReference type="NCBI Taxonomy" id="265726"/>
    <lineage>
        <taxon>Bacteria</taxon>
        <taxon>Pseudomonadati</taxon>
        <taxon>Pseudomonadota</taxon>
        <taxon>Gammaproteobacteria</taxon>
        <taxon>Vibrionales</taxon>
        <taxon>Vibrionaceae</taxon>
        <taxon>Photobacterium</taxon>
    </lineage>
</organism>
<dbReference type="InterPro" id="IPR002698">
    <property type="entry name" value="FTHF_cligase"/>
</dbReference>
<keyword evidence="6" id="KW-0436">Ligase</keyword>
<evidence type="ECO:0000256" key="2">
    <source>
        <dbReference type="ARBA" id="ARBA00022741"/>
    </source>
</evidence>
<keyword evidence="7" id="KW-1185">Reference proteome</keyword>
<dbReference type="AlphaFoldDB" id="A0A0F5V807"/>
<feature type="binding site" evidence="4">
    <location>
        <position position="69"/>
    </location>
    <ligand>
        <name>substrate</name>
    </ligand>
</feature>